<dbReference type="PANTHER" id="PTHR31836">
    <property type="match status" value="1"/>
</dbReference>
<accession>A0A8H6XBY1</accession>
<evidence type="ECO:0000313" key="4">
    <source>
        <dbReference type="EMBL" id="KAF7338252.1"/>
    </source>
</evidence>
<feature type="signal peptide" evidence="3">
    <location>
        <begin position="1"/>
        <end position="16"/>
    </location>
</feature>
<gene>
    <name evidence="4" type="ORF">MVEN_02050500</name>
</gene>
<organism evidence="4 5">
    <name type="scientific">Mycena venus</name>
    <dbReference type="NCBI Taxonomy" id="2733690"/>
    <lineage>
        <taxon>Eukaryota</taxon>
        <taxon>Fungi</taxon>
        <taxon>Dikarya</taxon>
        <taxon>Basidiomycota</taxon>
        <taxon>Agaricomycotina</taxon>
        <taxon>Agaricomycetes</taxon>
        <taxon>Agaricomycetidae</taxon>
        <taxon>Agaricales</taxon>
        <taxon>Marasmiineae</taxon>
        <taxon>Mycenaceae</taxon>
        <taxon>Mycena</taxon>
    </lineage>
</organism>
<feature type="chain" id="PRO_5034239133" evidence="3">
    <location>
        <begin position="17"/>
        <end position="359"/>
    </location>
</feature>
<dbReference type="CDD" id="cd22191">
    <property type="entry name" value="DPBB_RlpA_EXP_N-like"/>
    <property type="match status" value="1"/>
</dbReference>
<dbReference type="PANTHER" id="PTHR31836:SF24">
    <property type="entry name" value="RLPA-LIKE PROTEIN DOUBLE-PSI BETA-BARREL DOMAIN-CONTAINING PROTEIN"/>
    <property type="match status" value="1"/>
</dbReference>
<dbReference type="Proteomes" id="UP000620124">
    <property type="component" value="Unassembled WGS sequence"/>
</dbReference>
<protein>
    <submittedName>
        <fullName evidence="4">Barwin-like endoglucanase</fullName>
    </submittedName>
</protein>
<keyword evidence="1 3" id="KW-0732">Signal</keyword>
<name>A0A8H6XBY1_9AGAR</name>
<dbReference type="SUPFAM" id="SSF50685">
    <property type="entry name" value="Barwin-like endoglucanases"/>
    <property type="match status" value="1"/>
</dbReference>
<dbReference type="Gene3D" id="2.40.40.10">
    <property type="entry name" value="RlpA-like domain"/>
    <property type="match status" value="1"/>
</dbReference>
<feature type="compositionally biased region" description="Low complexity" evidence="2">
    <location>
        <begin position="134"/>
        <end position="149"/>
    </location>
</feature>
<dbReference type="AlphaFoldDB" id="A0A8H6XBY1"/>
<feature type="compositionally biased region" description="Acidic residues" evidence="2">
    <location>
        <begin position="151"/>
        <end position="181"/>
    </location>
</feature>
<proteinExistence type="predicted"/>
<sequence length="359" mass="38486">MFSFVVLALAAASASAHSISHVRRHHVPRSQPPAGWSISHLEAYDVYHTRYQVGLRFFASSSRHLIIVQAIGCGNKHNTSFFDLCCHPLLVRDGNGQKEPPRVLCCRRYCRLSRHRPCKDLCKDNGHHCKDPPAKTTAAPAAPAKTTAAQDDGDEDCDDEDDDNDTCYDEDDGEDCDDEDESTTHVAPTSTKVAPTTSSSHAAGPPTTSTHITPTTSSTHTTPKETTTAKAATTHTTPKSTPVPTTSASTGGKSSSGSFILGGFGTWFMQNGVAGACGKVHKDSDFVVALETKTYAKGINCGRTVQLCDVSNNKCVNGLVADECPTCTNAQSVDMSQGMFKELAALSVGEFKIQWKFVD</sequence>
<feature type="compositionally biased region" description="Polar residues" evidence="2">
    <location>
        <begin position="184"/>
        <end position="201"/>
    </location>
</feature>
<comment type="caution">
    <text evidence="4">The sequence shown here is derived from an EMBL/GenBank/DDBJ whole genome shotgun (WGS) entry which is preliminary data.</text>
</comment>
<dbReference type="InterPro" id="IPR036908">
    <property type="entry name" value="RlpA-like_sf"/>
</dbReference>
<feature type="region of interest" description="Disordered" evidence="2">
    <location>
        <begin position="132"/>
        <end position="254"/>
    </location>
</feature>
<feature type="compositionally biased region" description="Low complexity" evidence="2">
    <location>
        <begin position="205"/>
        <end position="254"/>
    </location>
</feature>
<evidence type="ECO:0000256" key="3">
    <source>
        <dbReference type="SAM" id="SignalP"/>
    </source>
</evidence>
<evidence type="ECO:0000256" key="1">
    <source>
        <dbReference type="ARBA" id="ARBA00022729"/>
    </source>
</evidence>
<keyword evidence="5" id="KW-1185">Reference proteome</keyword>
<evidence type="ECO:0000256" key="2">
    <source>
        <dbReference type="SAM" id="MobiDB-lite"/>
    </source>
</evidence>
<dbReference type="OrthoDB" id="623670at2759"/>
<dbReference type="InterPro" id="IPR051477">
    <property type="entry name" value="Expansin_CellWall"/>
</dbReference>
<evidence type="ECO:0000313" key="5">
    <source>
        <dbReference type="Proteomes" id="UP000620124"/>
    </source>
</evidence>
<reference evidence="4" key="1">
    <citation type="submission" date="2020-05" db="EMBL/GenBank/DDBJ databases">
        <title>Mycena genomes resolve the evolution of fungal bioluminescence.</title>
        <authorList>
            <person name="Tsai I.J."/>
        </authorList>
    </citation>
    <scope>NUCLEOTIDE SEQUENCE</scope>
    <source>
        <strain evidence="4">CCC161011</strain>
    </source>
</reference>
<dbReference type="EMBL" id="JACAZI010000021">
    <property type="protein sequence ID" value="KAF7338252.1"/>
    <property type="molecule type" value="Genomic_DNA"/>
</dbReference>